<dbReference type="PROSITE" id="PS50089">
    <property type="entry name" value="ZF_RING_2"/>
    <property type="match status" value="1"/>
</dbReference>
<reference evidence="8 9" key="1">
    <citation type="submission" date="2021-07" db="EMBL/GenBank/DDBJ databases">
        <title>The Aristolochia fimbriata genome: insights into angiosperm evolution, floral development and chemical biosynthesis.</title>
        <authorList>
            <person name="Jiao Y."/>
        </authorList>
    </citation>
    <scope>NUCLEOTIDE SEQUENCE [LARGE SCALE GENOMIC DNA]</scope>
    <source>
        <strain evidence="8">IBCAS-2021</strain>
        <tissue evidence="8">Leaf</tissue>
    </source>
</reference>
<dbReference type="SMART" id="SM00184">
    <property type="entry name" value="RING"/>
    <property type="match status" value="1"/>
</dbReference>
<dbReference type="GO" id="GO:0005737">
    <property type="term" value="C:cytoplasm"/>
    <property type="evidence" value="ECO:0007669"/>
    <property type="project" value="TreeGrafter"/>
</dbReference>
<evidence type="ECO:0000259" key="7">
    <source>
        <dbReference type="PROSITE" id="PS50271"/>
    </source>
</evidence>
<name>A0AAV7EPF6_ARIFI</name>
<dbReference type="GO" id="GO:0016567">
    <property type="term" value="P:protein ubiquitination"/>
    <property type="evidence" value="ECO:0007669"/>
    <property type="project" value="TreeGrafter"/>
</dbReference>
<organism evidence="8 9">
    <name type="scientific">Aristolochia fimbriata</name>
    <name type="common">White veined hardy Dutchman's pipe vine</name>
    <dbReference type="NCBI Taxonomy" id="158543"/>
    <lineage>
        <taxon>Eukaryota</taxon>
        <taxon>Viridiplantae</taxon>
        <taxon>Streptophyta</taxon>
        <taxon>Embryophyta</taxon>
        <taxon>Tracheophyta</taxon>
        <taxon>Spermatophyta</taxon>
        <taxon>Magnoliopsida</taxon>
        <taxon>Magnoliidae</taxon>
        <taxon>Piperales</taxon>
        <taxon>Aristolochiaceae</taxon>
        <taxon>Aristolochia</taxon>
    </lineage>
</organism>
<keyword evidence="3" id="KW-0862">Zinc</keyword>
<dbReference type="InterPro" id="IPR047243">
    <property type="entry name" value="RING-H2_BRAP2"/>
</dbReference>
<protein>
    <recommendedName>
        <fullName evidence="10">BRCA1-associated protein</fullName>
    </recommendedName>
</protein>
<dbReference type="InterPro" id="IPR013083">
    <property type="entry name" value="Znf_RING/FYVE/PHD"/>
</dbReference>
<evidence type="ECO:0000313" key="8">
    <source>
        <dbReference type="EMBL" id="KAG9450628.1"/>
    </source>
</evidence>
<keyword evidence="1" id="KW-0479">Metal-binding</keyword>
<dbReference type="InterPro" id="IPR001607">
    <property type="entry name" value="Znf_UBP"/>
</dbReference>
<gene>
    <name evidence="8" type="ORF">H6P81_010593</name>
</gene>
<dbReference type="GO" id="GO:0008270">
    <property type="term" value="F:zinc ion binding"/>
    <property type="evidence" value="ECO:0007669"/>
    <property type="project" value="UniProtKB-KW"/>
</dbReference>
<keyword evidence="9" id="KW-1185">Reference proteome</keyword>
<dbReference type="CDD" id="cd16457">
    <property type="entry name" value="RING-H2_BRAP2"/>
    <property type="match status" value="1"/>
</dbReference>
<evidence type="ECO:0000256" key="1">
    <source>
        <dbReference type="ARBA" id="ARBA00022723"/>
    </source>
</evidence>
<dbReference type="Proteomes" id="UP000825729">
    <property type="component" value="Unassembled WGS sequence"/>
</dbReference>
<evidence type="ECO:0000256" key="3">
    <source>
        <dbReference type="ARBA" id="ARBA00022833"/>
    </source>
</evidence>
<feature type="domain" description="RING-type" evidence="6">
    <location>
        <begin position="158"/>
        <end position="198"/>
    </location>
</feature>
<dbReference type="SUPFAM" id="SSF57850">
    <property type="entry name" value="RING/U-box"/>
    <property type="match status" value="1"/>
</dbReference>
<dbReference type="EMBL" id="JAINDJ010000004">
    <property type="protein sequence ID" value="KAG9450628.1"/>
    <property type="molecule type" value="Genomic_DNA"/>
</dbReference>
<dbReference type="SMART" id="SM00290">
    <property type="entry name" value="ZnF_UBP"/>
    <property type="match status" value="1"/>
</dbReference>
<dbReference type="Gene3D" id="3.30.40.10">
    <property type="entry name" value="Zinc/RING finger domain, C3HC4 (zinc finger)"/>
    <property type="match status" value="2"/>
</dbReference>
<dbReference type="InterPro" id="IPR001841">
    <property type="entry name" value="Znf_RING"/>
</dbReference>
<evidence type="ECO:0000256" key="5">
    <source>
        <dbReference type="SAM" id="MobiDB-lite"/>
    </source>
</evidence>
<dbReference type="PROSITE" id="PS50271">
    <property type="entry name" value="ZF_UBP"/>
    <property type="match status" value="1"/>
</dbReference>
<dbReference type="GO" id="GO:0061630">
    <property type="term" value="F:ubiquitin protein ligase activity"/>
    <property type="evidence" value="ECO:0007669"/>
    <property type="project" value="TreeGrafter"/>
</dbReference>
<evidence type="ECO:0000256" key="2">
    <source>
        <dbReference type="ARBA" id="ARBA00022771"/>
    </source>
</evidence>
<dbReference type="PANTHER" id="PTHR24007:SF10">
    <property type="entry name" value="BRAP2 RING ZNF UBP DOMAIN-CONTAINING PROTEIN 1"/>
    <property type="match status" value="1"/>
</dbReference>
<evidence type="ECO:0000259" key="6">
    <source>
        <dbReference type="PROSITE" id="PS50089"/>
    </source>
</evidence>
<dbReference type="PANTHER" id="PTHR24007">
    <property type="entry name" value="BRCA1-ASSOCIATED PROTEIN"/>
    <property type="match status" value="1"/>
</dbReference>
<proteinExistence type="predicted"/>
<evidence type="ECO:0000313" key="9">
    <source>
        <dbReference type="Proteomes" id="UP000825729"/>
    </source>
</evidence>
<comment type="caution">
    <text evidence="8">The sequence shown here is derived from an EMBL/GenBank/DDBJ whole genome shotgun (WGS) entry which is preliminary data.</text>
</comment>
<dbReference type="InterPro" id="IPR011422">
    <property type="entry name" value="BRAP2/ETP1_RRM"/>
</dbReference>
<sequence length="471" mass="53929">MFRLRIHTLDIPFGEAESSQQNSQNPRIEESKGVIHFYRFTSREPEAVSAAPTSLVFVLAVPTHLSSDDFLRFCGPYVDHVSLVRYVRNDGVDDRYSVLVNFDSQDSANCFYADINGRRFSSSEVEVCHMFFIAGVEYTEFTDIAGKPPVGYTELPTCPFCLERLDQEISGITTTLCDHSFQCSCISKWRDPSCPVCRFCLQQPAQPTCSVCQTSENLWICLICGFIGCGRYKQRHAIRHWEETQHCYSLDLQIQRVWDYAGDNFVHRLNQSKYDGKSVKWSSGCHSTDEECGTCECSEDSGISGALFKSKSDAIVDEYNRLLTSQLENQRQIYESRVMEAKGKREKAIADAIEMEVNLKLHDCQLELERCVDEIKVITGVNENLMEKQESWRNKVNETEQRVKATLKSRDDKIIDLEEQIRDLTVYIEAQKTFDKMTDADDIRKGTVLPVPLQQSSPSAKRHSKLSRRRN</sequence>
<evidence type="ECO:0000256" key="4">
    <source>
        <dbReference type="PROSITE-ProRule" id="PRU00502"/>
    </source>
</evidence>
<feature type="compositionally biased region" description="Basic residues" evidence="5">
    <location>
        <begin position="460"/>
        <end position="471"/>
    </location>
</feature>
<evidence type="ECO:0008006" key="10">
    <source>
        <dbReference type="Google" id="ProtNLM"/>
    </source>
</evidence>
<feature type="region of interest" description="Disordered" evidence="5">
    <location>
        <begin position="451"/>
        <end position="471"/>
    </location>
</feature>
<feature type="domain" description="UBP-type" evidence="7">
    <location>
        <begin position="192"/>
        <end position="285"/>
    </location>
</feature>
<dbReference type="Pfam" id="PF02148">
    <property type="entry name" value="zf-UBP"/>
    <property type="match status" value="1"/>
</dbReference>
<dbReference type="Pfam" id="PF07576">
    <property type="entry name" value="BRAP2"/>
    <property type="match status" value="1"/>
</dbReference>
<accession>A0AAV7EPF6</accession>
<dbReference type="GO" id="GO:0007265">
    <property type="term" value="P:Ras protein signal transduction"/>
    <property type="evidence" value="ECO:0007669"/>
    <property type="project" value="TreeGrafter"/>
</dbReference>
<dbReference type="AlphaFoldDB" id="A0AAV7EPF6"/>
<keyword evidence="2 4" id="KW-0863">Zinc-finger</keyword>